<reference evidence="1" key="1">
    <citation type="journal article" date="2020" name="Nature">
        <title>Giant virus diversity and host interactions through global metagenomics.</title>
        <authorList>
            <person name="Schulz F."/>
            <person name="Roux S."/>
            <person name="Paez-Espino D."/>
            <person name="Jungbluth S."/>
            <person name="Walsh D.A."/>
            <person name="Denef V.J."/>
            <person name="McMahon K.D."/>
            <person name="Konstantinidis K.T."/>
            <person name="Eloe-Fadrosh E.A."/>
            <person name="Kyrpides N.C."/>
            <person name="Woyke T."/>
        </authorList>
    </citation>
    <scope>NUCLEOTIDE SEQUENCE</scope>
    <source>
        <strain evidence="1">GVMAG-S-1016704-142</strain>
    </source>
</reference>
<dbReference type="AlphaFoldDB" id="A0A6C0LTI2"/>
<proteinExistence type="predicted"/>
<protein>
    <recommendedName>
        <fullName evidence="2">NET domain-containing protein</fullName>
    </recommendedName>
</protein>
<name>A0A6C0LTI2_9ZZZZ</name>
<sequence length="101" mass="11765">MTDTKQLYESLNTDDTTKDITTKHKTYIIDSVKKMGVNEMQIIYNLIQYRADIVSDNACFGVVITSDGDMSWDLNNLDTQLRRIILLFSQLEMKRLVEIRN</sequence>
<evidence type="ECO:0000313" key="1">
    <source>
        <dbReference type="EMBL" id="QHU33917.1"/>
    </source>
</evidence>
<dbReference type="EMBL" id="MN740565">
    <property type="protein sequence ID" value="QHU33917.1"/>
    <property type="molecule type" value="Genomic_DNA"/>
</dbReference>
<organism evidence="1">
    <name type="scientific">viral metagenome</name>
    <dbReference type="NCBI Taxonomy" id="1070528"/>
    <lineage>
        <taxon>unclassified sequences</taxon>
        <taxon>metagenomes</taxon>
        <taxon>organismal metagenomes</taxon>
    </lineage>
</organism>
<accession>A0A6C0LTI2</accession>
<evidence type="ECO:0008006" key="2">
    <source>
        <dbReference type="Google" id="ProtNLM"/>
    </source>
</evidence>